<evidence type="ECO:0000256" key="1">
    <source>
        <dbReference type="ARBA" id="ARBA00010641"/>
    </source>
</evidence>
<dbReference type="RefSeq" id="WP_242936847.1">
    <property type="nucleotide sequence ID" value="NZ_CP094326.1"/>
</dbReference>
<dbReference type="InterPro" id="IPR013249">
    <property type="entry name" value="RNA_pol_sigma70_r4_t2"/>
</dbReference>
<sequence>MLENQLLSDLKNGSKQAYRNIFLKYYKVILAYLIKLTGDLLLSEDLTQSVFLKLWTKRKSINVHTSLKQYLFSTAYNSFMDHYRSREREKNMHSDYLITSETFQEEHDHTGLKRLEDDLNRLRGLIDALPPKCKEIFLLSKQEGLKYKEIAEKLNVSLKTVESQMYIAMKKLREEFNS</sequence>
<evidence type="ECO:0000256" key="4">
    <source>
        <dbReference type="ARBA" id="ARBA00023163"/>
    </source>
</evidence>
<dbReference type="InterPro" id="IPR013325">
    <property type="entry name" value="RNA_pol_sigma_r2"/>
</dbReference>
<dbReference type="InterPro" id="IPR013324">
    <property type="entry name" value="RNA_pol_sigma_r3/r4-like"/>
</dbReference>
<dbReference type="Proteomes" id="UP000829476">
    <property type="component" value="Chromosome"/>
</dbReference>
<evidence type="ECO:0000259" key="5">
    <source>
        <dbReference type="Pfam" id="PF04542"/>
    </source>
</evidence>
<keyword evidence="8" id="KW-1185">Reference proteome</keyword>
<gene>
    <name evidence="7" type="ORF">MQE36_15340</name>
</gene>
<dbReference type="NCBIfam" id="TIGR02937">
    <property type="entry name" value="sigma70-ECF"/>
    <property type="match status" value="1"/>
</dbReference>
<name>A0ABY3YLC1_9FLAO</name>
<dbReference type="EMBL" id="CP094326">
    <property type="protein sequence ID" value="UNY98441.1"/>
    <property type="molecule type" value="Genomic_DNA"/>
</dbReference>
<keyword evidence="2" id="KW-0805">Transcription regulation</keyword>
<evidence type="ECO:0000259" key="6">
    <source>
        <dbReference type="Pfam" id="PF08281"/>
    </source>
</evidence>
<dbReference type="InterPro" id="IPR007627">
    <property type="entry name" value="RNA_pol_sigma70_r2"/>
</dbReference>
<proteinExistence type="inferred from homology"/>
<keyword evidence="4" id="KW-0804">Transcription</keyword>
<evidence type="ECO:0000256" key="2">
    <source>
        <dbReference type="ARBA" id="ARBA00023015"/>
    </source>
</evidence>
<dbReference type="Pfam" id="PF08281">
    <property type="entry name" value="Sigma70_r4_2"/>
    <property type="match status" value="1"/>
</dbReference>
<feature type="domain" description="RNA polymerase sigma-70 region 2" evidence="5">
    <location>
        <begin position="22"/>
        <end position="88"/>
    </location>
</feature>
<dbReference type="SUPFAM" id="SSF88659">
    <property type="entry name" value="Sigma3 and sigma4 domains of RNA polymerase sigma factors"/>
    <property type="match status" value="1"/>
</dbReference>
<evidence type="ECO:0000256" key="3">
    <source>
        <dbReference type="ARBA" id="ARBA00023082"/>
    </source>
</evidence>
<dbReference type="InterPro" id="IPR039425">
    <property type="entry name" value="RNA_pol_sigma-70-like"/>
</dbReference>
<accession>A0ABY3YLC1</accession>
<evidence type="ECO:0000313" key="7">
    <source>
        <dbReference type="EMBL" id="UNY98441.1"/>
    </source>
</evidence>
<comment type="similarity">
    <text evidence="1">Belongs to the sigma-70 factor family. ECF subfamily.</text>
</comment>
<protein>
    <submittedName>
        <fullName evidence="7">RNA polymerase sigma-70 factor</fullName>
    </submittedName>
</protein>
<dbReference type="InterPro" id="IPR014284">
    <property type="entry name" value="RNA_pol_sigma-70_dom"/>
</dbReference>
<organism evidence="7 8">
    <name type="scientific">Zhouia spongiae</name>
    <dbReference type="NCBI Taxonomy" id="2202721"/>
    <lineage>
        <taxon>Bacteria</taxon>
        <taxon>Pseudomonadati</taxon>
        <taxon>Bacteroidota</taxon>
        <taxon>Flavobacteriia</taxon>
        <taxon>Flavobacteriales</taxon>
        <taxon>Flavobacteriaceae</taxon>
        <taxon>Zhouia</taxon>
    </lineage>
</organism>
<dbReference type="Pfam" id="PF04542">
    <property type="entry name" value="Sigma70_r2"/>
    <property type="match status" value="1"/>
</dbReference>
<keyword evidence="3" id="KW-0731">Sigma factor</keyword>
<evidence type="ECO:0000313" key="8">
    <source>
        <dbReference type="Proteomes" id="UP000829476"/>
    </source>
</evidence>
<dbReference type="Gene3D" id="1.10.1740.10">
    <property type="match status" value="1"/>
</dbReference>
<dbReference type="PANTHER" id="PTHR43133">
    <property type="entry name" value="RNA POLYMERASE ECF-TYPE SIGMA FACTO"/>
    <property type="match status" value="1"/>
</dbReference>
<feature type="domain" description="RNA polymerase sigma factor 70 region 4 type 2" evidence="6">
    <location>
        <begin position="120"/>
        <end position="172"/>
    </location>
</feature>
<dbReference type="CDD" id="cd06171">
    <property type="entry name" value="Sigma70_r4"/>
    <property type="match status" value="1"/>
</dbReference>
<dbReference type="InterPro" id="IPR036388">
    <property type="entry name" value="WH-like_DNA-bd_sf"/>
</dbReference>
<reference evidence="7 8" key="1">
    <citation type="journal article" date="2018" name="Int. J. Syst. Evol. Microbiol.">
        <title>Zhouia spongiae sp. nov., isolated from a marine sponge.</title>
        <authorList>
            <person name="Zhuang L."/>
            <person name="Lin B."/>
            <person name="Qin F."/>
            <person name="Luo L."/>
        </authorList>
    </citation>
    <scope>NUCLEOTIDE SEQUENCE [LARGE SCALE GENOMIC DNA]</scope>
    <source>
        <strain evidence="7 8">HN-Y44</strain>
    </source>
</reference>
<dbReference type="InterPro" id="IPR014327">
    <property type="entry name" value="RNA_pol_sigma70_bacteroid"/>
</dbReference>
<dbReference type="Gene3D" id="1.10.10.10">
    <property type="entry name" value="Winged helix-like DNA-binding domain superfamily/Winged helix DNA-binding domain"/>
    <property type="match status" value="1"/>
</dbReference>
<dbReference type="PANTHER" id="PTHR43133:SF46">
    <property type="entry name" value="RNA POLYMERASE SIGMA-70 FACTOR ECF SUBFAMILY"/>
    <property type="match status" value="1"/>
</dbReference>
<dbReference type="NCBIfam" id="TIGR02985">
    <property type="entry name" value="Sig70_bacteroi1"/>
    <property type="match status" value="1"/>
</dbReference>
<dbReference type="SUPFAM" id="SSF88946">
    <property type="entry name" value="Sigma2 domain of RNA polymerase sigma factors"/>
    <property type="match status" value="1"/>
</dbReference>